<feature type="domain" description="NAD-glutamate dehydrogenase catalytic" evidence="2">
    <location>
        <begin position="704"/>
        <end position="1200"/>
    </location>
</feature>
<dbReference type="PANTHER" id="PTHR43403:SF1">
    <property type="entry name" value="NAD-SPECIFIC GLUTAMATE DEHYDROGENASE"/>
    <property type="match status" value="1"/>
</dbReference>
<dbReference type="Gene3D" id="3.40.50.720">
    <property type="entry name" value="NAD(P)-binding Rossmann-like Domain"/>
    <property type="match status" value="1"/>
</dbReference>
<sequence>MADTLVDRFYHHAPVEVGHDPDQREAMARSMAELSSSRPADEAAVRVFNPTMARDGWTSRHTFVQVVTDDMPFLVDSVTHEVLRQGLTVHQLLHPQLVVDAGSGDIVDTDPRKVGAGQRAESWIVVETDRLSDADDLEVLRADLEGVLADVRRAVDDWGAMRQRARAIIADLELSPPSTVDPATVRPTVDFLSWADDHHFTYLGYRAYDLVEEGEEAYLRSVPGSGLGILRDSQDSPSTLSPLRPEAAATAREPRLLTVTKANTRATVHRSVPLDYIGIRRFDSQGQVVGEQRFLGLFTQSAYNEAAVRLPIVGAKVKQVLASSGYAPDSHSGKDLVSVLEGYPRDELFQAPVDYLQQTAQEVLRLLERPEARVFVRKDEFGRFVSALVFLPRDRYNTANRLRVQRLLEDTYGGTLSDYATRVGDEPLAQLHFMIRLPREGGPEHVDTDELQERLRAVTRTWTEDLTDAVTEHVQDDAEAGDLLRKFGDAFPEAYKEDFDGAAAYLDIRRLVELHGWAASTRPRLYRDAEDDPGERRMKVYRAEEISLTDVLPVFAHLGLEVTVQRPYEVDLPDGTTSYVYDFGLRAASESVWTGDEGRSEEDVAQAFEDAFTAVWGGAAESDLLNALVLTAGLDWRDVVILRTLARYVRQVGVFSLEYIEEALVANPAIARTLVELFTTRFDPELDLDDDGRAERAARQEADIEAALDQVASLDQDRILRTLVAVVRASLRTNFFQRDKDGAPKAHVSVKLLPRELPMLPEPRPAFEIWVYAPRVEGSHLRFGTVARGGLRWSDRREDFRTEVLGLVKAQMVKNAVIVPTGSKGAFVAKQLPDPAVDRDAWLKEGKAAYTTFISGMLDITDNRVEGEVVPPPQVLRRDGDDPYLVVAADKGTATFSDLANGIAQSYGFWLDDAFASGGSAGYDHKEMGITARGAWESVKRHFRELGLDTQEEDFTVVGVGDMSGDVFGNGMLLSEHIRLVAAFDHRHIFLDPDPDAARSYAERKRLFELARSSWEDYDTSLLSEGGGVFPRSAKSVPVSPQVRERLGIDGDASSMAPSELLRAILGAPADLLWNGGIGTYVKSSTETHAQIGDRGNDAIRVDGRDLRVRVVGEGGNLGLSQLGRIEAALHGVHVNTDAIDNSAGVDSSDHEVNIKIALTPLVQDGTMTLEQRNELLESMTDEVAAKVLRHNYDQNVLLGNARHQKDVMAAVHQRLVRYLGETAGLDPELEFLPDREEWERRDREGLGLTSPEFSVLVAYSKLGLKDALADSELPDDPAMVDTLLGYFPEPLQEVAGQALREHPLRRQIVVNEIANAMVNRGGVSFAYRAQDETGATLVQIARAFHVVRAVFDLRSFTDAVEALDNTVDTATQSELYLEFRRLVDRAVRWFLSNRSLSSGMEGEIERFAGPVQSLSGRFRDLLQGSELERFEANAQWARERGVPDDLADAYAGALDRFSLLDITELAMEMGRDVEEVAAIYFGVSEAFKLDVMLTHVSHLPRTDRWSSLARGAMRDDIYGVMRGLTRTVAERTSPGSASVERVRDWMTEHREALTRTSQVLRTVGQMDEPGLAPLSVALRTLRGLVRQGAAGD</sequence>
<dbReference type="Proteomes" id="UP000662111">
    <property type="component" value="Unassembled WGS sequence"/>
</dbReference>
<dbReference type="PIRSF" id="PIRSF036761">
    <property type="entry name" value="GDH_Mll4104"/>
    <property type="match status" value="1"/>
</dbReference>
<gene>
    <name evidence="7" type="ORF">GCM10011509_14590</name>
</gene>
<dbReference type="Pfam" id="PF21077">
    <property type="entry name" value="GDH_ACT3"/>
    <property type="match status" value="1"/>
</dbReference>
<dbReference type="InterPro" id="IPR046346">
    <property type="entry name" value="Aminoacid_DH-like_N_sf"/>
</dbReference>
<organism evidence="7 8">
    <name type="scientific">Ornithinimicrobium pekingense</name>
    <dbReference type="NCBI Taxonomy" id="384677"/>
    <lineage>
        <taxon>Bacteria</taxon>
        <taxon>Bacillati</taxon>
        <taxon>Actinomycetota</taxon>
        <taxon>Actinomycetes</taxon>
        <taxon>Micrococcales</taxon>
        <taxon>Ornithinimicrobiaceae</taxon>
        <taxon>Ornithinimicrobium</taxon>
    </lineage>
</organism>
<dbReference type="Pfam" id="PF05088">
    <property type="entry name" value="Bac_GDH_CD"/>
    <property type="match status" value="1"/>
</dbReference>
<dbReference type="InterPro" id="IPR049059">
    <property type="entry name" value="NAD_Glu_DH_HM1"/>
</dbReference>
<feature type="region of interest" description="Disordered" evidence="1">
    <location>
        <begin position="230"/>
        <end position="249"/>
    </location>
</feature>
<accession>A0ABQ2F6Y1</accession>
<proteinExistence type="predicted"/>
<dbReference type="Pfam" id="PF21075">
    <property type="entry name" value="GDH_ACT1"/>
    <property type="match status" value="1"/>
</dbReference>
<dbReference type="SUPFAM" id="SSF53223">
    <property type="entry name" value="Aminoacid dehydrogenase-like, N-terminal domain"/>
    <property type="match status" value="1"/>
</dbReference>
<evidence type="ECO:0000259" key="2">
    <source>
        <dbReference type="Pfam" id="PF05088"/>
    </source>
</evidence>
<dbReference type="InterPro" id="IPR007780">
    <property type="entry name" value="NAD_Glu_DH_bac"/>
</dbReference>
<dbReference type="InterPro" id="IPR049058">
    <property type="entry name" value="NAD_Glu_DH_HM2"/>
</dbReference>
<name>A0ABQ2F6Y1_9MICO</name>
<dbReference type="InterPro" id="IPR048381">
    <property type="entry name" value="GDH_C"/>
</dbReference>
<dbReference type="EMBL" id="BMLB01000003">
    <property type="protein sequence ID" value="GGK67318.1"/>
    <property type="molecule type" value="Genomic_DNA"/>
</dbReference>
<evidence type="ECO:0000259" key="3">
    <source>
        <dbReference type="Pfam" id="PF21074"/>
    </source>
</evidence>
<comment type="caution">
    <text evidence="7">The sequence shown here is derived from an EMBL/GenBank/DDBJ whole genome shotgun (WGS) entry which is preliminary data.</text>
</comment>
<reference evidence="8" key="1">
    <citation type="journal article" date="2019" name="Int. J. Syst. Evol. Microbiol.">
        <title>The Global Catalogue of Microorganisms (GCM) 10K type strain sequencing project: providing services to taxonomists for standard genome sequencing and annotation.</title>
        <authorList>
            <consortium name="The Broad Institute Genomics Platform"/>
            <consortium name="The Broad Institute Genome Sequencing Center for Infectious Disease"/>
            <person name="Wu L."/>
            <person name="Ma J."/>
        </authorList>
    </citation>
    <scope>NUCLEOTIDE SEQUENCE [LARGE SCALE GENOMIC DNA]</scope>
    <source>
        <strain evidence="8">CGMCC 1.5362</strain>
    </source>
</reference>
<dbReference type="PANTHER" id="PTHR43403">
    <property type="entry name" value="NAD-SPECIFIC GLUTAMATE DEHYDROGENASE"/>
    <property type="match status" value="1"/>
</dbReference>
<dbReference type="RefSeq" id="WP_022923163.1">
    <property type="nucleotide sequence ID" value="NZ_BMLB01000003.1"/>
</dbReference>
<evidence type="ECO:0000259" key="5">
    <source>
        <dbReference type="Pfam" id="PF21076"/>
    </source>
</evidence>
<feature type="domain" description="NAD-glutamate dehydrogenase N-terminal ACT1" evidence="4">
    <location>
        <begin position="6"/>
        <end position="144"/>
    </location>
</feature>
<feature type="domain" description="NAD-specific glutamate dehydrogenase C-terminal" evidence="3">
    <location>
        <begin position="1246"/>
        <end position="1583"/>
    </location>
</feature>
<dbReference type="InterPro" id="IPR024727">
    <property type="entry name" value="NAD_Glu_DH_N_ACT1"/>
</dbReference>
<feature type="domain" description="NAD-glutamate dehydrogenase ACT3" evidence="6">
    <location>
        <begin position="524"/>
        <end position="590"/>
    </location>
</feature>
<protein>
    <submittedName>
        <fullName evidence="7">NAD-glutamate dehydrogenase</fullName>
    </submittedName>
</protein>
<dbReference type="Pfam" id="PF21076">
    <property type="entry name" value="GDH_ACT2"/>
    <property type="match status" value="1"/>
</dbReference>
<dbReference type="InterPro" id="IPR036291">
    <property type="entry name" value="NAD(P)-bd_dom_sf"/>
</dbReference>
<feature type="domain" description="NAD-glutamate dehydrogenase ACT2" evidence="5">
    <location>
        <begin position="373"/>
        <end position="463"/>
    </location>
</feature>
<dbReference type="InterPro" id="IPR049062">
    <property type="entry name" value="NAD_Glu_DH_ACT2"/>
</dbReference>
<dbReference type="Pfam" id="PF21078">
    <property type="entry name" value="GDH_HM3"/>
    <property type="match status" value="1"/>
</dbReference>
<evidence type="ECO:0000313" key="8">
    <source>
        <dbReference type="Proteomes" id="UP000662111"/>
    </source>
</evidence>
<evidence type="ECO:0000259" key="4">
    <source>
        <dbReference type="Pfam" id="PF21075"/>
    </source>
</evidence>
<dbReference type="Pfam" id="PF21079">
    <property type="entry name" value="GDH_HM2"/>
    <property type="match status" value="1"/>
</dbReference>
<dbReference type="InterPro" id="IPR049064">
    <property type="entry name" value="NAD_Glu_DH_ACT3"/>
</dbReference>
<dbReference type="Pfam" id="PF21073">
    <property type="entry name" value="GDH_HM1"/>
    <property type="match status" value="1"/>
</dbReference>
<dbReference type="InterPro" id="IPR028971">
    <property type="entry name" value="NAD-GDH_cat"/>
</dbReference>
<evidence type="ECO:0000259" key="6">
    <source>
        <dbReference type="Pfam" id="PF21077"/>
    </source>
</evidence>
<dbReference type="InterPro" id="IPR049056">
    <property type="entry name" value="NAD_Glu_DH_HM3"/>
</dbReference>
<dbReference type="Pfam" id="PF21074">
    <property type="entry name" value="GDH_C"/>
    <property type="match status" value="1"/>
</dbReference>
<evidence type="ECO:0000256" key="1">
    <source>
        <dbReference type="SAM" id="MobiDB-lite"/>
    </source>
</evidence>
<keyword evidence="8" id="KW-1185">Reference proteome</keyword>
<evidence type="ECO:0000313" key="7">
    <source>
        <dbReference type="EMBL" id="GGK67318.1"/>
    </source>
</evidence>
<dbReference type="SUPFAM" id="SSF51735">
    <property type="entry name" value="NAD(P)-binding Rossmann-fold domains"/>
    <property type="match status" value="1"/>
</dbReference>